<sequence length="155" mass="17378">MLGEEDAAAGLGAEEPAVNSRPIKRTKQTYFFLRRSYRATMNVSRITRCQMPIIFTRRWQLRCAALGRAPKKKGRAISAAKGRRSVLQFRRNGHMTFSSCSWNSIVPKGQESAVSVVCSVPLPALIGALSKSRCLTTTARKKIRRLYDDMAGWKD</sequence>
<keyword evidence="2" id="KW-1185">Reference proteome</keyword>
<protein>
    <submittedName>
        <fullName evidence="1">Uncharacterized protein</fullName>
    </submittedName>
</protein>
<name>A0A195EJG6_9HYME</name>
<dbReference type="EMBL" id="KQ978801">
    <property type="protein sequence ID" value="KYN28281.1"/>
    <property type="molecule type" value="Genomic_DNA"/>
</dbReference>
<reference evidence="1 2" key="1">
    <citation type="submission" date="2015-09" db="EMBL/GenBank/DDBJ databases">
        <title>Trachymyrmex cornetzi WGS genome.</title>
        <authorList>
            <person name="Nygaard S."/>
            <person name="Hu H."/>
            <person name="Boomsma J."/>
            <person name="Zhang G."/>
        </authorList>
    </citation>
    <scope>NUCLEOTIDE SEQUENCE [LARGE SCALE GENOMIC DNA]</scope>
    <source>
        <strain evidence="1">Tcor2-1</strain>
        <tissue evidence="1">Whole body</tissue>
    </source>
</reference>
<accession>A0A195EJG6</accession>
<dbReference type="Proteomes" id="UP000078492">
    <property type="component" value="Unassembled WGS sequence"/>
</dbReference>
<evidence type="ECO:0000313" key="2">
    <source>
        <dbReference type="Proteomes" id="UP000078492"/>
    </source>
</evidence>
<evidence type="ECO:0000313" key="1">
    <source>
        <dbReference type="EMBL" id="KYN28281.1"/>
    </source>
</evidence>
<gene>
    <name evidence="1" type="ORF">ALC57_02342</name>
</gene>
<proteinExistence type="predicted"/>
<dbReference type="AlphaFoldDB" id="A0A195EJG6"/>
<organism evidence="1 2">
    <name type="scientific">Trachymyrmex cornetzi</name>
    <dbReference type="NCBI Taxonomy" id="471704"/>
    <lineage>
        <taxon>Eukaryota</taxon>
        <taxon>Metazoa</taxon>
        <taxon>Ecdysozoa</taxon>
        <taxon>Arthropoda</taxon>
        <taxon>Hexapoda</taxon>
        <taxon>Insecta</taxon>
        <taxon>Pterygota</taxon>
        <taxon>Neoptera</taxon>
        <taxon>Endopterygota</taxon>
        <taxon>Hymenoptera</taxon>
        <taxon>Apocrita</taxon>
        <taxon>Aculeata</taxon>
        <taxon>Formicoidea</taxon>
        <taxon>Formicidae</taxon>
        <taxon>Myrmicinae</taxon>
        <taxon>Trachymyrmex</taxon>
    </lineage>
</organism>